<dbReference type="RefSeq" id="WP_238303707.1">
    <property type="nucleotide sequence ID" value="NZ_BPQM01000071.1"/>
</dbReference>
<reference evidence="2" key="1">
    <citation type="journal article" date="2016" name="Front. Microbiol.">
        <title>Genome Sequence of the Piezophilic, Mesophilic Sulfate-Reducing Bacterium Desulfovibrio indicus J2T.</title>
        <authorList>
            <person name="Cao J."/>
            <person name="Maignien L."/>
            <person name="Shao Z."/>
            <person name="Alain K."/>
            <person name="Jebbar M."/>
        </authorList>
    </citation>
    <scope>NUCLEOTIDE SEQUENCE</scope>
    <source>
        <strain evidence="2">NBRC 103626</strain>
    </source>
</reference>
<evidence type="ECO:0000313" key="3">
    <source>
        <dbReference type="Proteomes" id="UP001055108"/>
    </source>
</evidence>
<reference evidence="2" key="2">
    <citation type="submission" date="2021-08" db="EMBL/GenBank/DDBJ databases">
        <authorList>
            <person name="Tani A."/>
            <person name="Ola A."/>
            <person name="Ogura Y."/>
            <person name="Katsura K."/>
            <person name="Hayashi T."/>
        </authorList>
    </citation>
    <scope>NUCLEOTIDE SEQUENCE</scope>
    <source>
        <strain evidence="2">NBRC 103626</strain>
    </source>
</reference>
<accession>A0AA37MBF2</accession>
<dbReference type="EMBL" id="BPQM01000071">
    <property type="protein sequence ID" value="GJD79802.1"/>
    <property type="molecule type" value="Genomic_DNA"/>
</dbReference>
<sequence length="78" mass="8751">MARATQERGSAPDPATSLQDADRYDPLRIALRNARDAFDPDRAMQERRAPAAPLIWYIEDTPDMALSRTKADPDARPL</sequence>
<feature type="region of interest" description="Disordered" evidence="1">
    <location>
        <begin position="1"/>
        <end position="25"/>
    </location>
</feature>
<comment type="caution">
    <text evidence="2">The sequence shown here is derived from an EMBL/GenBank/DDBJ whole genome shotgun (WGS) entry which is preliminary data.</text>
</comment>
<dbReference type="AlphaFoldDB" id="A0AA37MBF2"/>
<name>A0AA37MBF2_9HYPH</name>
<protein>
    <submittedName>
        <fullName evidence="2">Uncharacterized protein</fullName>
    </submittedName>
</protein>
<evidence type="ECO:0000313" key="2">
    <source>
        <dbReference type="EMBL" id="GJD79802.1"/>
    </source>
</evidence>
<dbReference type="Proteomes" id="UP001055108">
    <property type="component" value="Unassembled WGS sequence"/>
</dbReference>
<gene>
    <name evidence="2" type="ORF">NBEOAGPD_3032</name>
</gene>
<keyword evidence="3" id="KW-1185">Reference proteome</keyword>
<evidence type="ECO:0000256" key="1">
    <source>
        <dbReference type="SAM" id="MobiDB-lite"/>
    </source>
</evidence>
<organism evidence="2 3">
    <name type="scientific">Methylobacterium gregans</name>
    <dbReference type="NCBI Taxonomy" id="374424"/>
    <lineage>
        <taxon>Bacteria</taxon>
        <taxon>Pseudomonadati</taxon>
        <taxon>Pseudomonadota</taxon>
        <taxon>Alphaproteobacteria</taxon>
        <taxon>Hyphomicrobiales</taxon>
        <taxon>Methylobacteriaceae</taxon>
        <taxon>Methylobacterium</taxon>
    </lineage>
</organism>
<proteinExistence type="predicted"/>